<dbReference type="Proteomes" id="UP000663651">
    <property type="component" value="Chromosome"/>
</dbReference>
<feature type="compositionally biased region" description="Low complexity" evidence="1">
    <location>
        <begin position="147"/>
        <end position="157"/>
    </location>
</feature>
<evidence type="ECO:0000313" key="2">
    <source>
        <dbReference type="EMBL" id="QSV46925.1"/>
    </source>
</evidence>
<evidence type="ECO:0000313" key="3">
    <source>
        <dbReference type="Proteomes" id="UP000663651"/>
    </source>
</evidence>
<name>A0ABX7Q776_9BACT</name>
<organism evidence="2 3">
    <name type="scientific">Geobacter benzoatilyticus</name>
    <dbReference type="NCBI Taxonomy" id="2815309"/>
    <lineage>
        <taxon>Bacteria</taxon>
        <taxon>Pseudomonadati</taxon>
        <taxon>Thermodesulfobacteriota</taxon>
        <taxon>Desulfuromonadia</taxon>
        <taxon>Geobacterales</taxon>
        <taxon>Geobacteraceae</taxon>
        <taxon>Geobacter</taxon>
    </lineage>
</organism>
<reference evidence="2 3" key="1">
    <citation type="submission" date="2021-03" db="EMBL/GenBank/DDBJ databases">
        <title>Geobacter metallireducens gen. nov. sp. nov., a microorganism capable of coupling the complete oxidation of organic compounds to the reduction of iron and other metals.</title>
        <authorList>
            <person name="Li Y."/>
        </authorList>
    </citation>
    <scope>NUCLEOTIDE SEQUENCE [LARGE SCALE GENOMIC DNA]</scope>
    <source>
        <strain evidence="2 3">Jerry-YX</strain>
    </source>
</reference>
<feature type="compositionally biased region" description="Low complexity" evidence="1">
    <location>
        <begin position="213"/>
        <end position="224"/>
    </location>
</feature>
<dbReference type="RefSeq" id="WP_207164703.1">
    <property type="nucleotide sequence ID" value="NZ_CP071382.1"/>
</dbReference>
<keyword evidence="3" id="KW-1185">Reference proteome</keyword>
<feature type="compositionally biased region" description="Low complexity" evidence="1">
    <location>
        <begin position="180"/>
        <end position="192"/>
    </location>
</feature>
<accession>A0ABX7Q776</accession>
<protein>
    <submittedName>
        <fullName evidence="2">Uncharacterized protein</fullName>
    </submittedName>
</protein>
<proteinExistence type="predicted"/>
<evidence type="ECO:0000256" key="1">
    <source>
        <dbReference type="SAM" id="MobiDB-lite"/>
    </source>
</evidence>
<feature type="compositionally biased region" description="Low complexity" evidence="1">
    <location>
        <begin position="117"/>
        <end position="140"/>
    </location>
</feature>
<gene>
    <name evidence="2" type="ORF">JZM60_06575</name>
</gene>
<feature type="region of interest" description="Disordered" evidence="1">
    <location>
        <begin position="77"/>
        <end position="265"/>
    </location>
</feature>
<sequence>MKCPKCGYNSFEFLDNCKKCKHDLSAFKQSLGINFPAISPVAESAAPPAAATVAASLAAAAAPATAAAEETFTWDEPATAPAPANHGDDIFSSMDLDFAPAPAPAQAQAAPPPVSFDMDSPMAATPAAPPAASEAELPDFSFDEPADAAPAEPPTASFGSPPASEDDFASLLEIGDNSEETAAAAAPVATPELESAWETPANVFGSIDEGQSAPPAADAGEAGEFQLENFSWEEETPNAPQPPPKGPHVELPSDLDALFGEPDKP</sequence>
<dbReference type="EMBL" id="CP071382">
    <property type="protein sequence ID" value="QSV46925.1"/>
    <property type="molecule type" value="Genomic_DNA"/>
</dbReference>